<feature type="transmembrane region" description="Helical" evidence="12">
    <location>
        <begin position="12"/>
        <end position="35"/>
    </location>
</feature>
<gene>
    <name evidence="14" type="ORF">TH53_17320</name>
</gene>
<dbReference type="Proteomes" id="UP000032049">
    <property type="component" value="Unassembled WGS sequence"/>
</dbReference>
<dbReference type="EMBL" id="JXRA01000075">
    <property type="protein sequence ID" value="KIO76089.1"/>
    <property type="molecule type" value="Genomic_DNA"/>
</dbReference>
<dbReference type="GO" id="GO:0016020">
    <property type="term" value="C:membrane"/>
    <property type="evidence" value="ECO:0007669"/>
    <property type="project" value="InterPro"/>
</dbReference>
<keyword evidence="4" id="KW-0808">Transferase</keyword>
<keyword evidence="9 12" id="KW-0472">Membrane</keyword>
<dbReference type="GO" id="GO:0008360">
    <property type="term" value="P:regulation of cell shape"/>
    <property type="evidence" value="ECO:0007669"/>
    <property type="project" value="UniProtKB-KW"/>
</dbReference>
<dbReference type="PANTHER" id="PTHR30400:SF0">
    <property type="entry name" value="BIOSYNTHETIC PEPTIDOGLYCAN TRANSGLYCOSYLASE"/>
    <property type="match status" value="1"/>
</dbReference>
<sequence length="715" mass="80947">MRLPKINIPKKYIKTGAWVLGVFLVIIIILGSVAYSKREALLKQMIAKAIKKADTDYGLAIKIGNAGFNGLSTVHMKDISVVPKDRDTLSTVADLTIGVKLFPLLFGDVKLAEIALNSGKVNVVLKDSLTNLDFILKRKKKDKKDNKAKIDLSEIAHDVLNQVLNKIPDDMEMKDLLFTLNDNDTAKLNFLTTTATIDGGDLKSTILVNGREATWHIDGKLKPGKKQMDVIFFADGQKVELPYLENKLHTKLSFDTVRTEMKSADYSGDNFKITGSWSVKNLLINHPKIASNDIVVKDAKIDADMLIGPNFVALDSTSTVFLKDAAIHPYLKYTLTPNKIYEVKLHADEQDAQAVLNAFPEGLFESLDGLQVKGKIKYDLNFYLDSSTPDSLKFTSALTPYNFKIVKWGKLNLQKINDTFVYTPYEYGKPMRDITIGPSNPNYTPLSEISSNFKNALLTSEDPSFYTHKGFVEESIRKSFVINFKEKKFVRGGSTISMQLVKNVFLSRQKTLARKAEEILIVWLIENNHLISKQRMLEVYFNIIEMGKNIYGIGEASRQYFGKSPSQLNIGEGIFLANIVPRPKIAMFKFRGDGGLKDYMLPYFRYMGRIMAKRGLTPADTSGYGFYNVRLREGLRRYLLPDSAKVDTAAFDTDTDAPVKMQDESKNLFDRLFGRSKKDTTTKQLTVQDTVKKTRKELRRERREKRRLEKEKEAN</sequence>
<dbReference type="SUPFAM" id="SSF53955">
    <property type="entry name" value="Lysozyme-like"/>
    <property type="match status" value="1"/>
</dbReference>
<evidence type="ECO:0000256" key="5">
    <source>
        <dbReference type="ARBA" id="ARBA00022692"/>
    </source>
</evidence>
<protein>
    <submittedName>
        <fullName evidence="14">Penicillin-binding protein</fullName>
    </submittedName>
</protein>
<dbReference type="PANTHER" id="PTHR30400">
    <property type="entry name" value="MONOFUNCTIONAL BIOSYNTHETIC PEPTIDOGLYCAN TRANSGLYCOSYLASE"/>
    <property type="match status" value="1"/>
</dbReference>
<dbReference type="STRING" id="1503925.TH53_17320"/>
<keyword evidence="5 12" id="KW-0812">Transmembrane</keyword>
<evidence type="ECO:0000313" key="14">
    <source>
        <dbReference type="EMBL" id="KIO76089.1"/>
    </source>
</evidence>
<reference evidence="14 15" key="1">
    <citation type="submission" date="2015-01" db="EMBL/GenBank/DDBJ databases">
        <title>Draft genome sequence of Pedobacter sp. NL19 isolated from sludge of an effluent treatment pond in an abandoned uranium mine.</title>
        <authorList>
            <person name="Santos T."/>
            <person name="Caetano T."/>
            <person name="Covas C."/>
            <person name="Cruz A."/>
            <person name="Mendo S."/>
        </authorList>
    </citation>
    <scope>NUCLEOTIDE SEQUENCE [LARGE SCALE GENOMIC DNA]</scope>
    <source>
        <strain evidence="14 15">NL19</strain>
    </source>
</reference>
<keyword evidence="7" id="KW-0573">Peptidoglycan synthesis</keyword>
<feature type="domain" description="Glycosyl transferase family 51" evidence="13">
    <location>
        <begin position="438"/>
        <end position="584"/>
    </location>
</feature>
<keyword evidence="6" id="KW-0133">Cell shape</keyword>
<dbReference type="InterPro" id="IPR036950">
    <property type="entry name" value="PBP_transglycosylase"/>
</dbReference>
<keyword evidence="2" id="KW-0997">Cell inner membrane</keyword>
<evidence type="ECO:0000256" key="3">
    <source>
        <dbReference type="ARBA" id="ARBA00022676"/>
    </source>
</evidence>
<evidence type="ECO:0000256" key="2">
    <source>
        <dbReference type="ARBA" id="ARBA00022519"/>
    </source>
</evidence>
<dbReference type="GO" id="GO:0009252">
    <property type="term" value="P:peptidoglycan biosynthetic process"/>
    <property type="evidence" value="ECO:0007669"/>
    <property type="project" value="UniProtKB-KW"/>
</dbReference>
<keyword evidence="8 12" id="KW-1133">Transmembrane helix</keyword>
<dbReference type="GO" id="GO:0016763">
    <property type="term" value="F:pentosyltransferase activity"/>
    <property type="evidence" value="ECO:0007669"/>
    <property type="project" value="InterPro"/>
</dbReference>
<accession>A0A0D0FUH7</accession>
<dbReference type="GO" id="GO:0009274">
    <property type="term" value="C:peptidoglycan-based cell wall"/>
    <property type="evidence" value="ECO:0007669"/>
    <property type="project" value="InterPro"/>
</dbReference>
<evidence type="ECO:0000256" key="4">
    <source>
        <dbReference type="ARBA" id="ARBA00022679"/>
    </source>
</evidence>
<name>A0A0D0FUH7_9SPHI</name>
<dbReference type="InterPro" id="IPR011812">
    <property type="entry name" value="Pep_trsgly"/>
</dbReference>
<feature type="region of interest" description="Disordered" evidence="11">
    <location>
        <begin position="683"/>
        <end position="715"/>
    </location>
</feature>
<evidence type="ECO:0000256" key="6">
    <source>
        <dbReference type="ARBA" id="ARBA00022960"/>
    </source>
</evidence>
<dbReference type="InterPro" id="IPR001264">
    <property type="entry name" value="Glyco_trans_51"/>
</dbReference>
<dbReference type="InterPro" id="IPR023346">
    <property type="entry name" value="Lysozyme-like_dom_sf"/>
</dbReference>
<keyword evidence="10" id="KW-0961">Cell wall biogenesis/degradation</keyword>
<evidence type="ECO:0000256" key="10">
    <source>
        <dbReference type="ARBA" id="ARBA00023316"/>
    </source>
</evidence>
<evidence type="ECO:0000256" key="12">
    <source>
        <dbReference type="SAM" id="Phobius"/>
    </source>
</evidence>
<dbReference type="GO" id="GO:0071555">
    <property type="term" value="P:cell wall organization"/>
    <property type="evidence" value="ECO:0007669"/>
    <property type="project" value="UniProtKB-KW"/>
</dbReference>
<evidence type="ECO:0000256" key="7">
    <source>
        <dbReference type="ARBA" id="ARBA00022984"/>
    </source>
</evidence>
<comment type="caution">
    <text evidence="14">The sequence shown here is derived from an EMBL/GenBank/DDBJ whole genome shotgun (WGS) entry which is preliminary data.</text>
</comment>
<evidence type="ECO:0000256" key="11">
    <source>
        <dbReference type="SAM" id="MobiDB-lite"/>
    </source>
</evidence>
<evidence type="ECO:0000256" key="8">
    <source>
        <dbReference type="ARBA" id="ARBA00022989"/>
    </source>
</evidence>
<dbReference type="OrthoDB" id="9766909at2"/>
<dbReference type="AlphaFoldDB" id="A0A0D0FUH7"/>
<evidence type="ECO:0000256" key="1">
    <source>
        <dbReference type="ARBA" id="ARBA00022475"/>
    </source>
</evidence>
<dbReference type="Gene3D" id="1.10.3810.10">
    <property type="entry name" value="Biosynthetic peptidoglycan transglycosylase-like"/>
    <property type="match status" value="1"/>
</dbReference>
<keyword evidence="15" id="KW-1185">Reference proteome</keyword>
<keyword evidence="1" id="KW-1003">Cell membrane</keyword>
<evidence type="ECO:0000259" key="13">
    <source>
        <dbReference type="Pfam" id="PF00912"/>
    </source>
</evidence>
<dbReference type="RefSeq" id="WP_041883662.1">
    <property type="nucleotide sequence ID" value="NZ_CP157278.1"/>
</dbReference>
<keyword evidence="3" id="KW-0328">Glycosyltransferase</keyword>
<organism evidence="14 15">
    <name type="scientific">Pedobacter lusitanus</name>
    <dbReference type="NCBI Taxonomy" id="1503925"/>
    <lineage>
        <taxon>Bacteria</taxon>
        <taxon>Pseudomonadati</taxon>
        <taxon>Bacteroidota</taxon>
        <taxon>Sphingobacteriia</taxon>
        <taxon>Sphingobacteriales</taxon>
        <taxon>Sphingobacteriaceae</taxon>
        <taxon>Pedobacter</taxon>
    </lineage>
</organism>
<evidence type="ECO:0000313" key="15">
    <source>
        <dbReference type="Proteomes" id="UP000032049"/>
    </source>
</evidence>
<proteinExistence type="predicted"/>
<feature type="compositionally biased region" description="Basic and acidic residues" evidence="11">
    <location>
        <begin position="698"/>
        <end position="715"/>
    </location>
</feature>
<dbReference type="Pfam" id="PF00912">
    <property type="entry name" value="Transgly"/>
    <property type="match status" value="1"/>
</dbReference>
<evidence type="ECO:0000256" key="9">
    <source>
        <dbReference type="ARBA" id="ARBA00023136"/>
    </source>
</evidence>